<gene>
    <name evidence="1" type="ORF">RRG08_051451</name>
</gene>
<evidence type="ECO:0000313" key="2">
    <source>
        <dbReference type="Proteomes" id="UP001283361"/>
    </source>
</evidence>
<dbReference type="EMBL" id="JAWDGP010000593">
    <property type="protein sequence ID" value="KAK3799177.1"/>
    <property type="molecule type" value="Genomic_DNA"/>
</dbReference>
<keyword evidence="2" id="KW-1185">Reference proteome</keyword>
<sequence>MKRVGSLSRLEVNKSRCRGTRVSHWNIFQTGRLAGPKEARRLPGAGKVTAKCEACAGCEESCLLKQRYSLCSNQTAETGD</sequence>
<evidence type="ECO:0000313" key="1">
    <source>
        <dbReference type="EMBL" id="KAK3799177.1"/>
    </source>
</evidence>
<dbReference type="AlphaFoldDB" id="A0AAE1B409"/>
<protein>
    <submittedName>
        <fullName evidence="1">Uncharacterized protein</fullName>
    </submittedName>
</protein>
<organism evidence="1 2">
    <name type="scientific">Elysia crispata</name>
    <name type="common">lettuce slug</name>
    <dbReference type="NCBI Taxonomy" id="231223"/>
    <lineage>
        <taxon>Eukaryota</taxon>
        <taxon>Metazoa</taxon>
        <taxon>Spiralia</taxon>
        <taxon>Lophotrochozoa</taxon>
        <taxon>Mollusca</taxon>
        <taxon>Gastropoda</taxon>
        <taxon>Heterobranchia</taxon>
        <taxon>Euthyneura</taxon>
        <taxon>Panpulmonata</taxon>
        <taxon>Sacoglossa</taxon>
        <taxon>Placobranchoidea</taxon>
        <taxon>Plakobranchidae</taxon>
        <taxon>Elysia</taxon>
    </lineage>
</organism>
<accession>A0AAE1B409</accession>
<comment type="caution">
    <text evidence="1">The sequence shown here is derived from an EMBL/GenBank/DDBJ whole genome shotgun (WGS) entry which is preliminary data.</text>
</comment>
<name>A0AAE1B409_9GAST</name>
<proteinExistence type="predicted"/>
<reference evidence="1" key="1">
    <citation type="journal article" date="2023" name="G3 (Bethesda)">
        <title>A reference genome for the long-term kleptoplast-retaining sea slug Elysia crispata morphotype clarki.</title>
        <authorList>
            <person name="Eastman K.E."/>
            <person name="Pendleton A.L."/>
            <person name="Shaikh M.A."/>
            <person name="Suttiyut T."/>
            <person name="Ogas R."/>
            <person name="Tomko P."/>
            <person name="Gavelis G."/>
            <person name="Widhalm J.R."/>
            <person name="Wisecaver J.H."/>
        </authorList>
    </citation>
    <scope>NUCLEOTIDE SEQUENCE</scope>
    <source>
        <strain evidence="1">ECLA1</strain>
    </source>
</reference>
<dbReference type="Proteomes" id="UP001283361">
    <property type="component" value="Unassembled WGS sequence"/>
</dbReference>